<name>X1SR27_9ZZZZ</name>
<dbReference type="InterPro" id="IPR032808">
    <property type="entry name" value="DoxX"/>
</dbReference>
<accession>X1SR27</accession>
<dbReference type="GO" id="GO:0016020">
    <property type="term" value="C:membrane"/>
    <property type="evidence" value="ECO:0007669"/>
    <property type="project" value="UniProtKB-SubCell"/>
</dbReference>
<keyword evidence="3 5" id="KW-1133">Transmembrane helix</keyword>
<reference evidence="6" key="1">
    <citation type="journal article" date="2014" name="Front. Microbiol.">
        <title>High frequency of phylogenetically diverse reductive dehalogenase-homologous genes in deep subseafloor sedimentary metagenomes.</title>
        <authorList>
            <person name="Kawai M."/>
            <person name="Futagami T."/>
            <person name="Toyoda A."/>
            <person name="Takaki Y."/>
            <person name="Nishi S."/>
            <person name="Hori S."/>
            <person name="Arai W."/>
            <person name="Tsubouchi T."/>
            <person name="Morono Y."/>
            <person name="Uchiyama I."/>
            <person name="Ito T."/>
            <person name="Fujiyama A."/>
            <person name="Inagaki F."/>
            <person name="Takami H."/>
        </authorList>
    </citation>
    <scope>NUCLEOTIDE SEQUENCE</scope>
    <source>
        <strain evidence="6">Expedition CK06-06</strain>
    </source>
</reference>
<evidence type="ECO:0008006" key="7">
    <source>
        <dbReference type="Google" id="ProtNLM"/>
    </source>
</evidence>
<evidence type="ECO:0000256" key="5">
    <source>
        <dbReference type="SAM" id="Phobius"/>
    </source>
</evidence>
<dbReference type="AlphaFoldDB" id="X1SR27"/>
<evidence type="ECO:0000256" key="4">
    <source>
        <dbReference type="ARBA" id="ARBA00023136"/>
    </source>
</evidence>
<dbReference type="Pfam" id="PF07681">
    <property type="entry name" value="DoxX"/>
    <property type="match status" value="1"/>
</dbReference>
<feature type="transmembrane region" description="Helical" evidence="5">
    <location>
        <begin position="72"/>
        <end position="105"/>
    </location>
</feature>
<comment type="subcellular location">
    <subcellularLocation>
        <location evidence="1">Membrane</location>
        <topology evidence="1">Multi-pass membrane protein</topology>
    </subcellularLocation>
</comment>
<gene>
    <name evidence="6" type="ORF">S12H4_26321</name>
</gene>
<keyword evidence="4 5" id="KW-0472">Membrane</keyword>
<comment type="caution">
    <text evidence="6">The sequence shown here is derived from an EMBL/GenBank/DDBJ whole genome shotgun (WGS) entry which is preliminary data.</text>
</comment>
<evidence type="ECO:0000256" key="1">
    <source>
        <dbReference type="ARBA" id="ARBA00004141"/>
    </source>
</evidence>
<feature type="non-terminal residue" evidence="6">
    <location>
        <position position="115"/>
    </location>
</feature>
<proteinExistence type="predicted"/>
<dbReference type="EMBL" id="BARW01014923">
    <property type="protein sequence ID" value="GAI81586.1"/>
    <property type="molecule type" value="Genomic_DNA"/>
</dbReference>
<evidence type="ECO:0000313" key="6">
    <source>
        <dbReference type="EMBL" id="GAI81586.1"/>
    </source>
</evidence>
<sequence length="115" mass="13115">MELKTNDFRKLTITFLRLAVGWHFLYEGIWKLLNDGWTSQVYLLNSTGFLSGFYHRLAESQALTGVVDFLNVYGLILMGLALFIGVFVRLVSVFGILLLLLYYFAYPPFGTSLFG</sequence>
<evidence type="ECO:0000256" key="2">
    <source>
        <dbReference type="ARBA" id="ARBA00022692"/>
    </source>
</evidence>
<keyword evidence="2 5" id="KW-0812">Transmembrane</keyword>
<evidence type="ECO:0000256" key="3">
    <source>
        <dbReference type="ARBA" id="ARBA00022989"/>
    </source>
</evidence>
<protein>
    <recommendedName>
        <fullName evidence="7">DoxX family protein</fullName>
    </recommendedName>
</protein>
<organism evidence="6">
    <name type="scientific">marine sediment metagenome</name>
    <dbReference type="NCBI Taxonomy" id="412755"/>
    <lineage>
        <taxon>unclassified sequences</taxon>
        <taxon>metagenomes</taxon>
        <taxon>ecological metagenomes</taxon>
    </lineage>
</organism>